<accession>A0A135WKE0</accession>
<proteinExistence type="predicted"/>
<dbReference type="PANTHER" id="PTHR46574">
    <property type="entry name" value="43 KDA RECEPTOR-ASSOCIATED PROTEIN OF THE SYNAPSE"/>
    <property type="match status" value="1"/>
</dbReference>
<feature type="transmembrane region" description="Helical" evidence="2">
    <location>
        <begin position="336"/>
        <end position="357"/>
    </location>
</feature>
<sequence>MKLILKTIPVLVLLFSLLVSGQKSSLDSLMKKARLEIYDNPERAIIIGKDLLKKNHDIHDQIKIYQLLSTAHIAKRDFDQSLKYLLKAKETAEKTNDLKIRTSILISTAIQYQQMELFSKSMETLNEADRLLVKLPDDLPEKHIETARSFAIRGMIYKSQSNPEIALKKFLISIQNFEKIQHKQTTYSNMSVVYYNIGYCYLNLNQLEKAHHAFLQSMEYARRNKAKSLEAFALKGMSEMYKQKKENEKALQLLINAEDLSKNTGDLILNEGIYKEMSENYLALGKPALYQNYSKKYFEMRFRREQNELSSINHSINNHNKETLKKSGEMQTRYRYLTGTISAFCTLAIALLLSLIFKTRKQNMKYRKEIQELIKL</sequence>
<dbReference type="GO" id="GO:0033130">
    <property type="term" value="F:acetylcholine receptor binding"/>
    <property type="evidence" value="ECO:0007669"/>
    <property type="project" value="TreeGrafter"/>
</dbReference>
<organism evidence="3 4">
    <name type="scientific">Chryseobacterium kwangjuense</name>
    <dbReference type="NCBI Taxonomy" id="267125"/>
    <lineage>
        <taxon>Bacteria</taxon>
        <taxon>Pseudomonadati</taxon>
        <taxon>Bacteroidota</taxon>
        <taxon>Flavobacteriia</taxon>
        <taxon>Flavobacteriales</taxon>
        <taxon>Weeksellaceae</taxon>
        <taxon>Chryseobacterium group</taxon>
        <taxon>Chryseobacterium</taxon>
    </lineage>
</organism>
<gene>
    <name evidence="3" type="ORF">AU378_06330</name>
</gene>
<dbReference type="Proteomes" id="UP000070513">
    <property type="component" value="Unassembled WGS sequence"/>
</dbReference>
<dbReference type="RefSeq" id="WP_062649123.1">
    <property type="nucleotide sequence ID" value="NZ_LPUR01000001.1"/>
</dbReference>
<dbReference type="InterPro" id="IPR052480">
    <property type="entry name" value="RAPsyn"/>
</dbReference>
<evidence type="ECO:0000313" key="4">
    <source>
        <dbReference type="Proteomes" id="UP000070513"/>
    </source>
</evidence>
<evidence type="ECO:0000313" key="3">
    <source>
        <dbReference type="EMBL" id="KXH85361.1"/>
    </source>
</evidence>
<keyword evidence="2" id="KW-1133">Transmembrane helix</keyword>
<keyword evidence="2" id="KW-0812">Transmembrane</keyword>
<dbReference type="SUPFAM" id="SSF48452">
    <property type="entry name" value="TPR-like"/>
    <property type="match status" value="2"/>
</dbReference>
<dbReference type="InterPro" id="IPR019734">
    <property type="entry name" value="TPR_rpt"/>
</dbReference>
<comment type="caution">
    <text evidence="3">The sequence shown here is derived from an EMBL/GenBank/DDBJ whole genome shotgun (WGS) entry which is preliminary data.</text>
</comment>
<evidence type="ECO:0000256" key="1">
    <source>
        <dbReference type="PROSITE-ProRule" id="PRU00339"/>
    </source>
</evidence>
<dbReference type="Gene3D" id="1.25.40.10">
    <property type="entry name" value="Tetratricopeptide repeat domain"/>
    <property type="match status" value="2"/>
</dbReference>
<reference evidence="3 4" key="2">
    <citation type="journal article" date="2016" name="Genome Announc.">
        <title>Draft Genome Sequence of a Biocontrol Rhizobacterium, Chryseobacterium kwangjuense Strain KJ1R5, Isolated from Pepper (Capsicum annuum).</title>
        <authorList>
            <person name="Jeong J.J."/>
            <person name="Park H."/>
            <person name="Park B.H."/>
            <person name="Mannaa M."/>
            <person name="Sang M.K."/>
            <person name="Choi I.G."/>
            <person name="Kim K.D."/>
        </authorList>
    </citation>
    <scope>NUCLEOTIDE SEQUENCE [LARGE SCALE GENOMIC DNA]</scope>
    <source>
        <strain evidence="3 4">KJ1R5</strain>
    </source>
</reference>
<keyword evidence="2" id="KW-0472">Membrane</keyword>
<reference evidence="4" key="1">
    <citation type="submission" date="2015-12" db="EMBL/GenBank/DDBJ databases">
        <title>Genome sequence of a biocontrol rhizobacterium Chryseobacterium kwangjuense strain KJ1R5 isolated from pepper (Capsicum annuum L.).</title>
        <authorList>
            <person name="Jeong J.-J."/>
            <person name="Park H."/>
            <person name="Mannaa M."/>
            <person name="Sang M.K."/>
            <person name="Choi I.-G."/>
            <person name="Kim K.D."/>
        </authorList>
    </citation>
    <scope>NUCLEOTIDE SEQUENCE [LARGE SCALE GENOMIC DNA]</scope>
    <source>
        <strain evidence="4">KJ1R5</strain>
    </source>
</reference>
<dbReference type="SMART" id="SM00028">
    <property type="entry name" value="TPR"/>
    <property type="match status" value="4"/>
</dbReference>
<name>A0A135WKE0_9FLAO</name>
<dbReference type="GO" id="GO:0005886">
    <property type="term" value="C:plasma membrane"/>
    <property type="evidence" value="ECO:0007669"/>
    <property type="project" value="TreeGrafter"/>
</dbReference>
<dbReference type="Pfam" id="PF13181">
    <property type="entry name" value="TPR_8"/>
    <property type="match status" value="2"/>
</dbReference>
<dbReference type="PANTHER" id="PTHR46574:SF1">
    <property type="entry name" value="43 KDA RECEPTOR-ASSOCIATED PROTEIN OF THE SYNAPSE"/>
    <property type="match status" value="1"/>
</dbReference>
<keyword evidence="1" id="KW-0802">TPR repeat</keyword>
<protein>
    <submittedName>
        <fullName evidence="3">Uncharacterized protein</fullName>
    </submittedName>
</protein>
<dbReference type="AlphaFoldDB" id="A0A135WKE0"/>
<dbReference type="InterPro" id="IPR011990">
    <property type="entry name" value="TPR-like_helical_dom_sf"/>
</dbReference>
<dbReference type="EMBL" id="LPUR01000001">
    <property type="protein sequence ID" value="KXH85361.1"/>
    <property type="molecule type" value="Genomic_DNA"/>
</dbReference>
<evidence type="ECO:0000256" key="2">
    <source>
        <dbReference type="SAM" id="Phobius"/>
    </source>
</evidence>
<dbReference type="OrthoDB" id="1253697at2"/>
<feature type="repeat" description="TPR" evidence="1">
    <location>
        <begin position="191"/>
        <end position="224"/>
    </location>
</feature>
<dbReference type="PROSITE" id="PS50005">
    <property type="entry name" value="TPR"/>
    <property type="match status" value="1"/>
</dbReference>